<feature type="transmembrane region" description="Helical" evidence="2">
    <location>
        <begin position="306"/>
        <end position="324"/>
    </location>
</feature>
<feature type="transmembrane region" description="Helical" evidence="2">
    <location>
        <begin position="214"/>
        <end position="231"/>
    </location>
</feature>
<feature type="transmembrane region" description="Helical" evidence="2">
    <location>
        <begin position="355"/>
        <end position="376"/>
    </location>
</feature>
<protein>
    <recommendedName>
        <fullName evidence="5">S-acyltransferase</fullName>
    </recommendedName>
</protein>
<keyword evidence="4" id="KW-1185">Reference proteome</keyword>
<feature type="region of interest" description="Disordered" evidence="1">
    <location>
        <begin position="35"/>
        <end position="59"/>
    </location>
</feature>
<evidence type="ECO:0000256" key="2">
    <source>
        <dbReference type="SAM" id="Phobius"/>
    </source>
</evidence>
<accession>A0A8J5GQ89</accession>
<feature type="transmembrane region" description="Helical" evidence="2">
    <location>
        <begin position="183"/>
        <end position="202"/>
    </location>
</feature>
<keyword evidence="2" id="KW-0812">Transmembrane</keyword>
<keyword evidence="2" id="KW-0472">Membrane</keyword>
<feature type="compositionally biased region" description="Basic and acidic residues" evidence="1">
    <location>
        <begin position="35"/>
        <end position="44"/>
    </location>
</feature>
<reference evidence="3 4" key="1">
    <citation type="submission" date="2020-08" db="EMBL/GenBank/DDBJ databases">
        <title>Plant Genome Project.</title>
        <authorList>
            <person name="Zhang R.-G."/>
        </authorList>
    </citation>
    <scope>NUCLEOTIDE SEQUENCE [LARGE SCALE GENOMIC DNA]</scope>
    <source>
        <tissue evidence="3">Rhizome</tissue>
    </source>
</reference>
<keyword evidence="2" id="KW-1133">Transmembrane helix</keyword>
<evidence type="ECO:0000313" key="3">
    <source>
        <dbReference type="EMBL" id="KAG6511863.1"/>
    </source>
</evidence>
<dbReference type="AlphaFoldDB" id="A0A8J5GQ89"/>
<gene>
    <name evidence="3" type="ORF">ZIOFF_029942</name>
</gene>
<evidence type="ECO:0000313" key="4">
    <source>
        <dbReference type="Proteomes" id="UP000734854"/>
    </source>
</evidence>
<proteinExistence type="predicted"/>
<comment type="caution">
    <text evidence="3">The sequence shown here is derived from an EMBL/GenBank/DDBJ whole genome shotgun (WGS) entry which is preliminary data.</text>
</comment>
<dbReference type="Proteomes" id="UP000734854">
    <property type="component" value="Unassembled WGS sequence"/>
</dbReference>
<evidence type="ECO:0000256" key="1">
    <source>
        <dbReference type="SAM" id="MobiDB-lite"/>
    </source>
</evidence>
<feature type="transmembrane region" description="Helical" evidence="2">
    <location>
        <begin position="247"/>
        <end position="265"/>
    </location>
</feature>
<feature type="transmembrane region" description="Helical" evidence="2">
    <location>
        <begin position="388"/>
        <end position="407"/>
    </location>
</feature>
<dbReference type="EMBL" id="JACMSC010000008">
    <property type="protein sequence ID" value="KAG6511863.1"/>
    <property type="molecule type" value="Genomic_DNA"/>
</dbReference>
<feature type="transmembrane region" description="Helical" evidence="2">
    <location>
        <begin position="330"/>
        <end position="348"/>
    </location>
</feature>
<evidence type="ECO:0008006" key="5">
    <source>
        <dbReference type="Google" id="ProtNLM"/>
    </source>
</evidence>
<organism evidence="3 4">
    <name type="scientific">Zingiber officinale</name>
    <name type="common">Ginger</name>
    <name type="synonym">Amomum zingiber</name>
    <dbReference type="NCBI Taxonomy" id="94328"/>
    <lineage>
        <taxon>Eukaryota</taxon>
        <taxon>Viridiplantae</taxon>
        <taxon>Streptophyta</taxon>
        <taxon>Embryophyta</taxon>
        <taxon>Tracheophyta</taxon>
        <taxon>Spermatophyta</taxon>
        <taxon>Magnoliopsida</taxon>
        <taxon>Liliopsida</taxon>
        <taxon>Zingiberales</taxon>
        <taxon>Zingiberaceae</taxon>
        <taxon>Zingiber</taxon>
    </lineage>
</organism>
<name>A0A8J5GQ89_ZINOF</name>
<feature type="compositionally biased region" description="Gly residues" evidence="1">
    <location>
        <begin position="45"/>
        <end position="59"/>
    </location>
</feature>
<sequence>MVDPRRLLAPSLINFVRQPASPLARSGVIAEKANREEAAKDGEHGGAVGAGGSRSGDDAGGGLVPLRTLAHLPRHLRREAWPYVPFRGKAARLDLVNPLAARPSMPRHEVSILPQGCLLAMRPHSSPRGLISRGLSQLFQLIGGARKLAAGAFSINAFEAACMIVMVNRLMIVLVNWPPRAPFWLMTVSLLSWLADRGLRIVTVDSPHGKGRKCYLQIFYLSIVCVTYFMFGRSSFRYIPGYYVSELHWYMGIVAVGVGVILFILTSFSDPGTVTADNVSKYVSVYPYDNIIYEEKQCGTCRIQKYLLDLSIVVYAIGVLPDLITIAVGWHFIICIYGAFVLVLILAGQLKEHEIIYILTVYYGVEHSISSLFPHLVQWLLGSYNTQILLIVFLIILSLLLAGFFGYHAHLCLTNTTTNETFKWEDYISWKRKLNEAKASVAALKDSIQAVSGDAKPRESKWRAFLRKSPLQQEELVVKNNLYDQGRIGNICEIIFPLSERKSFLLKSE</sequence>